<accession>A0A1I7Z7F6</accession>
<evidence type="ECO:0000313" key="2">
    <source>
        <dbReference type="WBParaSite" id="L893_g23538.t1"/>
    </source>
</evidence>
<dbReference type="WBParaSite" id="L893_g23538.t1">
    <property type="protein sequence ID" value="L893_g23538.t1"/>
    <property type="gene ID" value="L893_g23538"/>
</dbReference>
<reference evidence="2" key="1">
    <citation type="submission" date="2016-11" db="UniProtKB">
        <authorList>
            <consortium name="WormBaseParasite"/>
        </authorList>
    </citation>
    <scope>IDENTIFICATION</scope>
</reference>
<dbReference type="AlphaFoldDB" id="A0A1I7Z7F6"/>
<sequence>MPPPRKKKKQSLSTVCGPDAVHFLIQRISEHPALFSLAVTSEENLPHHCANIFGRIVNQMRLQFNRPDLQHHLVWRCWYNLRSTYMRGCASARWGEHLDFLDACQAELDRKRNHRRLSREQTHVPSPEVQVDVLGSSVAHGERCGTVFTDRFAHPSVDTSIQMGPFVQRFNFFKEQFQEDWRKISCSRGASTRLRNVRTGILEIVSEVWNEHERHMKPGCAH</sequence>
<keyword evidence="1" id="KW-1185">Reference proteome</keyword>
<dbReference type="Proteomes" id="UP000095287">
    <property type="component" value="Unplaced"/>
</dbReference>
<proteinExistence type="predicted"/>
<evidence type="ECO:0000313" key="1">
    <source>
        <dbReference type="Proteomes" id="UP000095287"/>
    </source>
</evidence>
<name>A0A1I7Z7F6_9BILA</name>
<organism evidence="1 2">
    <name type="scientific">Steinernema glaseri</name>
    <dbReference type="NCBI Taxonomy" id="37863"/>
    <lineage>
        <taxon>Eukaryota</taxon>
        <taxon>Metazoa</taxon>
        <taxon>Ecdysozoa</taxon>
        <taxon>Nematoda</taxon>
        <taxon>Chromadorea</taxon>
        <taxon>Rhabditida</taxon>
        <taxon>Tylenchina</taxon>
        <taxon>Panagrolaimomorpha</taxon>
        <taxon>Strongyloidoidea</taxon>
        <taxon>Steinernematidae</taxon>
        <taxon>Steinernema</taxon>
    </lineage>
</organism>
<protein>
    <submittedName>
        <fullName evidence="2">Uncharacterized protein</fullName>
    </submittedName>
</protein>